<dbReference type="PANTHER" id="PTHR45339">
    <property type="entry name" value="HYBRID SIGNAL TRANSDUCTION HISTIDINE KINASE J"/>
    <property type="match status" value="1"/>
</dbReference>
<protein>
    <recommendedName>
        <fullName evidence="2">histidine kinase</fullName>
        <ecNumber evidence="2">2.7.13.3</ecNumber>
    </recommendedName>
</protein>
<proteinExistence type="predicted"/>
<feature type="transmembrane region" description="Helical" evidence="8">
    <location>
        <begin position="6"/>
        <end position="25"/>
    </location>
</feature>
<dbReference type="InterPro" id="IPR036890">
    <property type="entry name" value="HATPase_C_sf"/>
</dbReference>
<dbReference type="CDD" id="cd00082">
    <property type="entry name" value="HisKA"/>
    <property type="match status" value="1"/>
</dbReference>
<accession>A0A921AUS2</accession>
<dbReference type="EMBL" id="DYZA01000039">
    <property type="protein sequence ID" value="HJD96461.1"/>
    <property type="molecule type" value="Genomic_DNA"/>
</dbReference>
<keyword evidence="8" id="KW-0812">Transmembrane</keyword>
<dbReference type="EC" id="2.7.13.3" evidence="2"/>
<dbReference type="SUPFAM" id="SSF55874">
    <property type="entry name" value="ATPase domain of HSP90 chaperone/DNA topoisomerase II/histidine kinase"/>
    <property type="match status" value="1"/>
</dbReference>
<evidence type="ECO:0000256" key="5">
    <source>
        <dbReference type="ARBA" id="ARBA00022777"/>
    </source>
</evidence>
<feature type="domain" description="Response regulatory" evidence="10">
    <location>
        <begin position="730"/>
        <end position="850"/>
    </location>
</feature>
<dbReference type="SMART" id="SM00448">
    <property type="entry name" value="REC"/>
    <property type="match status" value="2"/>
</dbReference>
<dbReference type="CDD" id="cd17546">
    <property type="entry name" value="REC_hyHK_CKI1_RcsC-like"/>
    <property type="match status" value="2"/>
</dbReference>
<dbReference type="Pfam" id="PF02518">
    <property type="entry name" value="HATPase_c"/>
    <property type="match status" value="1"/>
</dbReference>
<organism evidence="11 12">
    <name type="scientific">Mailhella massiliensis</name>
    <dbReference type="NCBI Taxonomy" id="1903261"/>
    <lineage>
        <taxon>Bacteria</taxon>
        <taxon>Pseudomonadati</taxon>
        <taxon>Thermodesulfobacteriota</taxon>
        <taxon>Desulfovibrionia</taxon>
        <taxon>Desulfovibrionales</taxon>
        <taxon>Desulfovibrionaceae</taxon>
        <taxon>Mailhella</taxon>
    </lineage>
</organism>
<feature type="domain" description="Response regulatory" evidence="10">
    <location>
        <begin position="589"/>
        <end position="709"/>
    </location>
</feature>
<dbReference type="InterPro" id="IPR004358">
    <property type="entry name" value="Sig_transdc_His_kin-like_C"/>
</dbReference>
<evidence type="ECO:0000256" key="8">
    <source>
        <dbReference type="SAM" id="Phobius"/>
    </source>
</evidence>
<reference evidence="11" key="1">
    <citation type="journal article" date="2021" name="PeerJ">
        <title>Extensive microbial diversity within the chicken gut microbiome revealed by metagenomics and culture.</title>
        <authorList>
            <person name="Gilroy R."/>
            <person name="Ravi A."/>
            <person name="Getino M."/>
            <person name="Pursley I."/>
            <person name="Horton D.L."/>
            <person name="Alikhan N.F."/>
            <person name="Baker D."/>
            <person name="Gharbi K."/>
            <person name="Hall N."/>
            <person name="Watson M."/>
            <person name="Adriaenssens E.M."/>
            <person name="Foster-Nyarko E."/>
            <person name="Jarju S."/>
            <person name="Secka A."/>
            <person name="Antonio M."/>
            <person name="Oren A."/>
            <person name="Chaudhuri R.R."/>
            <person name="La Ragione R."/>
            <person name="Hildebrand F."/>
            <person name="Pallen M.J."/>
        </authorList>
    </citation>
    <scope>NUCLEOTIDE SEQUENCE</scope>
    <source>
        <strain evidence="11">ChiGjej2B2-19336</strain>
    </source>
</reference>
<dbReference type="SUPFAM" id="SSF47384">
    <property type="entry name" value="Homodimeric domain of signal transducing histidine kinase"/>
    <property type="match status" value="1"/>
</dbReference>
<keyword evidence="4" id="KW-0808">Transferase</keyword>
<evidence type="ECO:0000256" key="7">
    <source>
        <dbReference type="PROSITE-ProRule" id="PRU00169"/>
    </source>
</evidence>
<evidence type="ECO:0000256" key="1">
    <source>
        <dbReference type="ARBA" id="ARBA00000085"/>
    </source>
</evidence>
<dbReference type="PROSITE" id="PS50109">
    <property type="entry name" value="HIS_KIN"/>
    <property type="match status" value="1"/>
</dbReference>
<keyword evidence="8" id="KW-1133">Transmembrane helix</keyword>
<evidence type="ECO:0000256" key="4">
    <source>
        <dbReference type="ARBA" id="ARBA00022679"/>
    </source>
</evidence>
<dbReference type="GO" id="GO:0000155">
    <property type="term" value="F:phosphorelay sensor kinase activity"/>
    <property type="evidence" value="ECO:0007669"/>
    <property type="project" value="InterPro"/>
</dbReference>
<sequence>MKKQVSHFFLFSLFSAVFCTGIFIWSTVSMMRQGQEAGYVVGEIYMDTVSFQMKLHFRSVIDLKLEEVQSIITDIPPGSVSEYGPELRRKLDAGAKVRCFTYLALYDTRGYADVISGEPVTIRDQEAFLQALNAGEKNITSGVTASGKELLIMGISVGYPLAEGYPMKDGRKCTALIVGLPLGYIGEALALNMEKSMVFAQIIRKDGTFVLHGAGKRGNNPYGRLLDEALANGAGGDMLSALREDIAHGREHMMFMTVEGERLHMHGSPLANSEWYLLTVMPHGTLDEIISGMWSHRLCMSVGMGLLLPLPILAMFFFYSRASRRQIAALEKAKSEADRASHAKSEFLSNMSHDIRTPMNAIVGMTAIASANVGNVPMVQDCLRKITLASRHLLGLINDVLDMSKIEQGKLSLNISVVSLREIIEEVVGVAQPLVKAKKQQFDICIHDILSESVYTDGVRLGQVLLNLLSNALKFTPREGTVQVSLSQESSSLGEGYVRTHLRVKDTGMGMSEEFQRKIYDTFSREDNERIHRIEGSGLGMSIMKYIVDQMKGTIELHSALGKGTEFHITLDMKRAETQVGPMKLPAWNALVVDDDEDLCRSAASFLKDMGVHAEWTTDGQSAVDMVEKHHEQGLDYHLVLLDWKMPGMSGMETARKLRELLRESVPVLLISAYDWGDIEEEARVAGISGFIAKPLFKSTLFHGLRPFAESGGALEHAQEESGDFGRGRRLLLAEDNELNWEIASALLEQHGFTLDWAENGQVCVEKFQASEPGWYDLVLMDVRMPVMDGYQAARAIRALERPDNFVPIIAMTADAFSEDIRCCLESGMNAHVAKPLDMKVLLRLIQKYLKDAS</sequence>
<comment type="caution">
    <text evidence="11">The sequence shown here is derived from an EMBL/GenBank/DDBJ whole genome shotgun (WGS) entry which is preliminary data.</text>
</comment>
<dbReference type="Gene3D" id="1.10.287.130">
    <property type="match status" value="1"/>
</dbReference>
<dbReference type="SMART" id="SM00387">
    <property type="entry name" value="HATPase_c"/>
    <property type="match status" value="1"/>
</dbReference>
<dbReference type="InterPro" id="IPR003661">
    <property type="entry name" value="HisK_dim/P_dom"/>
</dbReference>
<dbReference type="PRINTS" id="PR00344">
    <property type="entry name" value="BCTRLSENSOR"/>
</dbReference>
<evidence type="ECO:0000259" key="10">
    <source>
        <dbReference type="PROSITE" id="PS50110"/>
    </source>
</evidence>
<dbReference type="PROSITE" id="PS50110">
    <property type="entry name" value="RESPONSE_REGULATORY"/>
    <property type="match status" value="2"/>
</dbReference>
<dbReference type="InterPro" id="IPR036097">
    <property type="entry name" value="HisK_dim/P_sf"/>
</dbReference>
<dbReference type="Gene3D" id="3.40.50.2300">
    <property type="match status" value="2"/>
</dbReference>
<comment type="catalytic activity">
    <reaction evidence="1">
        <text>ATP + protein L-histidine = ADP + protein N-phospho-L-histidine.</text>
        <dbReference type="EC" id="2.7.13.3"/>
    </reaction>
</comment>
<dbReference type="Pfam" id="PF00072">
    <property type="entry name" value="Response_reg"/>
    <property type="match status" value="2"/>
</dbReference>
<evidence type="ECO:0000259" key="9">
    <source>
        <dbReference type="PROSITE" id="PS50109"/>
    </source>
</evidence>
<evidence type="ECO:0000256" key="2">
    <source>
        <dbReference type="ARBA" id="ARBA00012438"/>
    </source>
</evidence>
<dbReference type="InterPro" id="IPR003594">
    <property type="entry name" value="HATPase_dom"/>
</dbReference>
<dbReference type="FunFam" id="3.30.565.10:FF:000006">
    <property type="entry name" value="Sensor histidine kinase WalK"/>
    <property type="match status" value="1"/>
</dbReference>
<feature type="modified residue" description="4-aspartylphosphate" evidence="7">
    <location>
        <position position="643"/>
    </location>
</feature>
<evidence type="ECO:0000256" key="6">
    <source>
        <dbReference type="ARBA" id="ARBA00023012"/>
    </source>
</evidence>
<dbReference type="InterPro" id="IPR011006">
    <property type="entry name" value="CheY-like_superfamily"/>
</dbReference>
<name>A0A921AUS2_9BACT</name>
<feature type="domain" description="Histidine kinase" evidence="9">
    <location>
        <begin position="350"/>
        <end position="575"/>
    </location>
</feature>
<dbReference type="Gene3D" id="3.30.565.10">
    <property type="entry name" value="Histidine kinase-like ATPase, C-terminal domain"/>
    <property type="match status" value="1"/>
</dbReference>
<dbReference type="InterPro" id="IPR005467">
    <property type="entry name" value="His_kinase_dom"/>
</dbReference>
<dbReference type="SMART" id="SM00388">
    <property type="entry name" value="HisKA"/>
    <property type="match status" value="1"/>
</dbReference>
<keyword evidence="8" id="KW-0472">Membrane</keyword>
<dbReference type="Pfam" id="PF00512">
    <property type="entry name" value="HisKA"/>
    <property type="match status" value="1"/>
</dbReference>
<reference evidence="11" key="2">
    <citation type="submission" date="2021-09" db="EMBL/GenBank/DDBJ databases">
        <authorList>
            <person name="Gilroy R."/>
        </authorList>
    </citation>
    <scope>NUCLEOTIDE SEQUENCE</scope>
    <source>
        <strain evidence="11">ChiGjej2B2-19336</strain>
    </source>
</reference>
<dbReference type="SUPFAM" id="SSF52172">
    <property type="entry name" value="CheY-like"/>
    <property type="match status" value="2"/>
</dbReference>
<dbReference type="Proteomes" id="UP000698963">
    <property type="component" value="Unassembled WGS sequence"/>
</dbReference>
<dbReference type="RefSeq" id="WP_304120793.1">
    <property type="nucleotide sequence ID" value="NZ_DYZA01000039.1"/>
</dbReference>
<gene>
    <name evidence="11" type="ORF">K8W16_02290</name>
</gene>
<keyword evidence="3 7" id="KW-0597">Phosphoprotein</keyword>
<keyword evidence="6" id="KW-0902">Two-component regulatory system</keyword>
<dbReference type="PANTHER" id="PTHR45339:SF1">
    <property type="entry name" value="HYBRID SIGNAL TRANSDUCTION HISTIDINE KINASE J"/>
    <property type="match status" value="1"/>
</dbReference>
<feature type="modified residue" description="4-aspartylphosphate" evidence="7">
    <location>
        <position position="782"/>
    </location>
</feature>
<dbReference type="AlphaFoldDB" id="A0A921AUS2"/>
<dbReference type="InterPro" id="IPR001789">
    <property type="entry name" value="Sig_transdc_resp-reg_receiver"/>
</dbReference>
<evidence type="ECO:0000313" key="11">
    <source>
        <dbReference type="EMBL" id="HJD96461.1"/>
    </source>
</evidence>
<evidence type="ECO:0000313" key="12">
    <source>
        <dbReference type="Proteomes" id="UP000698963"/>
    </source>
</evidence>
<keyword evidence="5" id="KW-0418">Kinase</keyword>
<evidence type="ECO:0000256" key="3">
    <source>
        <dbReference type="ARBA" id="ARBA00022553"/>
    </source>
</evidence>